<sequence>MAAPTKKREIQPRNENIGHNGEEHSSSDDQSDSENEDASEAEQGMEIQVDFEGRNPQDPDFNGIKILLQQLFLKAHLDLSGLTDLIISQNYVGSVVKQSSNDTEDSDEDENEDPNNVFGITTVVNISDRQVDNQPCVKQLRDLLKQLAEEHATDATNALIRNVLENDAAPLGLLINERFINIPAQISVPLFENLVSEIDRAAKKKMPFKFSYFILICKVYEIQNPKKDPQTKNKNNAPHVDILWSNREEEIFAEEADCSFEFSVENESDSGLEGTWTESDNEMKPYRKVLLFESSKLQSIIDKIKLHVAGASS</sequence>
<proteinExistence type="inferred from homology"/>
<keyword evidence="4" id="KW-1185">Reference proteome</keyword>
<evidence type="ECO:0000256" key="2">
    <source>
        <dbReference type="PIRNR" id="PIRNR028983"/>
    </source>
</evidence>
<accession>A0ABM3GQW9</accession>
<dbReference type="PIRSF" id="PIRSF028983">
    <property type="entry name" value="BCP1"/>
    <property type="match status" value="1"/>
</dbReference>
<dbReference type="GeneID" id="107217746"/>
<protein>
    <recommendedName>
        <fullName evidence="2">Protein BCCIP homolog</fullName>
    </recommendedName>
</protein>
<reference evidence="5" key="1">
    <citation type="submission" date="2025-08" db="UniProtKB">
        <authorList>
            <consortium name="RefSeq"/>
        </authorList>
    </citation>
    <scope>IDENTIFICATION</scope>
    <source>
        <tissue evidence="5">Thorax and Abdomen</tissue>
    </source>
</reference>
<feature type="region of interest" description="Disordered" evidence="3">
    <location>
        <begin position="1"/>
        <end position="42"/>
    </location>
</feature>
<evidence type="ECO:0000313" key="5">
    <source>
        <dbReference type="RefSeq" id="XP_046602670.1"/>
    </source>
</evidence>
<evidence type="ECO:0000256" key="1">
    <source>
        <dbReference type="ARBA" id="ARBA00006781"/>
    </source>
</evidence>
<dbReference type="PANTHER" id="PTHR13261">
    <property type="entry name" value="BRCA2 AND CDKN1A INTERACTING PROTEIN"/>
    <property type="match status" value="1"/>
</dbReference>
<dbReference type="InterPro" id="IPR025602">
    <property type="entry name" value="BCP1_family"/>
</dbReference>
<organism evidence="4 5">
    <name type="scientific">Neodiprion lecontei</name>
    <name type="common">Redheaded pine sawfly</name>
    <dbReference type="NCBI Taxonomy" id="441921"/>
    <lineage>
        <taxon>Eukaryota</taxon>
        <taxon>Metazoa</taxon>
        <taxon>Ecdysozoa</taxon>
        <taxon>Arthropoda</taxon>
        <taxon>Hexapoda</taxon>
        <taxon>Insecta</taxon>
        <taxon>Pterygota</taxon>
        <taxon>Neoptera</taxon>
        <taxon>Endopterygota</taxon>
        <taxon>Hymenoptera</taxon>
        <taxon>Tenthredinoidea</taxon>
        <taxon>Diprionidae</taxon>
        <taxon>Diprioninae</taxon>
        <taxon>Neodiprion</taxon>
    </lineage>
</organism>
<dbReference type="Pfam" id="PF13862">
    <property type="entry name" value="BCCIP"/>
    <property type="match status" value="1"/>
</dbReference>
<feature type="compositionally biased region" description="Basic and acidic residues" evidence="3">
    <location>
        <begin position="1"/>
        <end position="12"/>
    </location>
</feature>
<evidence type="ECO:0000256" key="3">
    <source>
        <dbReference type="SAM" id="MobiDB-lite"/>
    </source>
</evidence>
<dbReference type="PANTHER" id="PTHR13261:SF0">
    <property type="entry name" value="BRCA2 AND CDKN1A-INTERACTING PROTEIN"/>
    <property type="match status" value="1"/>
</dbReference>
<name>A0ABM3GQW9_NEOLC</name>
<dbReference type="RefSeq" id="XP_046602670.1">
    <property type="nucleotide sequence ID" value="XM_046746714.1"/>
</dbReference>
<evidence type="ECO:0000313" key="4">
    <source>
        <dbReference type="Proteomes" id="UP000829291"/>
    </source>
</evidence>
<dbReference type="Proteomes" id="UP000829291">
    <property type="component" value="Chromosome 1"/>
</dbReference>
<gene>
    <name evidence="5" type="primary">LOC107217746</name>
</gene>
<feature type="compositionally biased region" description="Acidic residues" evidence="3">
    <location>
        <begin position="29"/>
        <end position="40"/>
    </location>
</feature>
<comment type="similarity">
    <text evidence="1 2">Belongs to the BCP1 family.</text>
</comment>